<dbReference type="Gene3D" id="1.20.5.4130">
    <property type="match status" value="1"/>
</dbReference>
<dbReference type="PRINTS" id="PR00364">
    <property type="entry name" value="DISEASERSIST"/>
</dbReference>
<evidence type="ECO:0000256" key="4">
    <source>
        <dbReference type="ARBA" id="ARBA00022821"/>
    </source>
</evidence>
<accession>A0AAP0DQ66</accession>
<name>A0AAP0DQ66_9ASTR</name>
<dbReference type="AlphaFoldDB" id="A0AAP0DQ66"/>
<evidence type="ECO:0000259" key="7">
    <source>
        <dbReference type="Pfam" id="PF18052"/>
    </source>
</evidence>
<dbReference type="PANTHER" id="PTHR36766">
    <property type="entry name" value="PLANT BROAD-SPECTRUM MILDEW RESISTANCE PROTEIN RPW8"/>
    <property type="match status" value="1"/>
</dbReference>
<keyword evidence="4" id="KW-0611">Plant defense</keyword>
<dbReference type="Proteomes" id="UP001408789">
    <property type="component" value="Unassembled WGS sequence"/>
</dbReference>
<dbReference type="PANTHER" id="PTHR36766:SF47">
    <property type="entry name" value="NB-ARC DOMAIN-CONTAINING PROTEIN"/>
    <property type="match status" value="1"/>
</dbReference>
<dbReference type="InterPro" id="IPR042197">
    <property type="entry name" value="Apaf_helical"/>
</dbReference>
<evidence type="ECO:0000259" key="6">
    <source>
        <dbReference type="Pfam" id="PF00931"/>
    </source>
</evidence>
<keyword evidence="9" id="KW-1185">Reference proteome</keyword>
<proteinExistence type="predicted"/>
<organism evidence="8 9">
    <name type="scientific">Deinandra increscens subsp. villosa</name>
    <dbReference type="NCBI Taxonomy" id="3103831"/>
    <lineage>
        <taxon>Eukaryota</taxon>
        <taxon>Viridiplantae</taxon>
        <taxon>Streptophyta</taxon>
        <taxon>Embryophyta</taxon>
        <taxon>Tracheophyta</taxon>
        <taxon>Spermatophyta</taxon>
        <taxon>Magnoliopsida</taxon>
        <taxon>eudicotyledons</taxon>
        <taxon>Gunneridae</taxon>
        <taxon>Pentapetalae</taxon>
        <taxon>asterids</taxon>
        <taxon>campanulids</taxon>
        <taxon>Asterales</taxon>
        <taxon>Asteraceae</taxon>
        <taxon>Asteroideae</taxon>
        <taxon>Heliantheae alliance</taxon>
        <taxon>Madieae</taxon>
        <taxon>Madiinae</taxon>
        <taxon>Deinandra</taxon>
    </lineage>
</organism>
<dbReference type="InterPro" id="IPR002182">
    <property type="entry name" value="NB-ARC"/>
</dbReference>
<gene>
    <name evidence="8" type="ORF">SSX86_003448</name>
</gene>
<evidence type="ECO:0000313" key="9">
    <source>
        <dbReference type="Proteomes" id="UP001408789"/>
    </source>
</evidence>
<keyword evidence="2" id="KW-0677">Repeat</keyword>
<dbReference type="Gene3D" id="1.10.8.430">
    <property type="entry name" value="Helical domain of apoptotic protease-activating factors"/>
    <property type="match status" value="1"/>
</dbReference>
<dbReference type="InterPro" id="IPR041118">
    <property type="entry name" value="Rx_N"/>
</dbReference>
<dbReference type="EMBL" id="JBCNJP010000007">
    <property type="protein sequence ID" value="KAK9075128.1"/>
    <property type="molecule type" value="Genomic_DNA"/>
</dbReference>
<dbReference type="Pfam" id="PF18052">
    <property type="entry name" value="Rx_N"/>
    <property type="match status" value="1"/>
</dbReference>
<keyword evidence="3" id="KW-0547">Nucleotide-binding</keyword>
<dbReference type="SUPFAM" id="SSF52540">
    <property type="entry name" value="P-loop containing nucleoside triphosphate hydrolases"/>
    <property type="match status" value="1"/>
</dbReference>
<evidence type="ECO:0000256" key="2">
    <source>
        <dbReference type="ARBA" id="ARBA00022737"/>
    </source>
</evidence>
<dbReference type="InterPro" id="IPR027417">
    <property type="entry name" value="P-loop_NTPase"/>
</dbReference>
<dbReference type="GO" id="GO:0006952">
    <property type="term" value="P:defense response"/>
    <property type="evidence" value="ECO:0007669"/>
    <property type="project" value="UniProtKB-KW"/>
</dbReference>
<protein>
    <submittedName>
        <fullName evidence="8">Uncharacterized protein</fullName>
    </submittedName>
</protein>
<dbReference type="Gene3D" id="3.40.50.300">
    <property type="entry name" value="P-loop containing nucleotide triphosphate hydrolases"/>
    <property type="match status" value="1"/>
</dbReference>
<evidence type="ECO:0000256" key="3">
    <source>
        <dbReference type="ARBA" id="ARBA00022741"/>
    </source>
</evidence>
<dbReference type="GO" id="GO:0005524">
    <property type="term" value="F:ATP binding"/>
    <property type="evidence" value="ECO:0007669"/>
    <property type="project" value="UniProtKB-KW"/>
</dbReference>
<keyword evidence="5" id="KW-0067">ATP-binding</keyword>
<evidence type="ECO:0000313" key="8">
    <source>
        <dbReference type="EMBL" id="KAK9075128.1"/>
    </source>
</evidence>
<feature type="domain" description="Disease resistance N-terminal" evidence="7">
    <location>
        <begin position="12"/>
        <end position="82"/>
    </location>
</feature>
<evidence type="ECO:0000256" key="5">
    <source>
        <dbReference type="ARBA" id="ARBA00022840"/>
    </source>
</evidence>
<dbReference type="Pfam" id="PF00931">
    <property type="entry name" value="NB-ARC"/>
    <property type="match status" value="1"/>
</dbReference>
<sequence>MAMGDVAIVALVKEVVRRLTSEVFKEFDLLWGIKGDILSLKEDFTNIQVVLEDAQWKHIKEKEVDLWVMSLRSACLKVENVLLIKLDIRRKLDAIKSRRSELGLKLTPGDLSHVDVDVTGEMPNRETSSLIHDSLLVLGRNEEMERVTEKICNKDIGKHENGEIRVYGIWGMGGVRKTTLAQLVYNHERINQYFELKCWIYVSENFQHKEIIKGIITSIDKCECTLTSLDVLQESFQNKLRGKKFLIVLDDVWIEDGEKKGWEELSKALSCGAEGSIVLMTTRSRTTSQMFAKVPELQHNLGCLSEEDSLLLFKKFAFAQGREGGDISELKPIGREMVEKCKGLPLAVKTLGSLMWSKRSTRDWEHVKDNII</sequence>
<reference evidence="8 9" key="1">
    <citation type="submission" date="2024-04" db="EMBL/GenBank/DDBJ databases">
        <title>The reference genome of an endangered Asteraceae, Deinandra increscens subsp. villosa, native to the Central Coast of California.</title>
        <authorList>
            <person name="Guilliams M."/>
            <person name="Hasenstab-Lehman K."/>
            <person name="Meyer R."/>
            <person name="Mcevoy S."/>
        </authorList>
    </citation>
    <scope>NUCLEOTIDE SEQUENCE [LARGE SCALE GENOMIC DNA]</scope>
    <source>
        <tissue evidence="8">Leaf</tissue>
    </source>
</reference>
<evidence type="ECO:0000256" key="1">
    <source>
        <dbReference type="ARBA" id="ARBA00022614"/>
    </source>
</evidence>
<dbReference type="GO" id="GO:0043531">
    <property type="term" value="F:ADP binding"/>
    <property type="evidence" value="ECO:0007669"/>
    <property type="project" value="InterPro"/>
</dbReference>
<comment type="caution">
    <text evidence="8">The sequence shown here is derived from an EMBL/GenBank/DDBJ whole genome shotgun (WGS) entry which is preliminary data.</text>
</comment>
<feature type="domain" description="NB-ARC" evidence="6">
    <location>
        <begin position="160"/>
        <end position="320"/>
    </location>
</feature>
<keyword evidence="1" id="KW-0433">Leucine-rich repeat</keyword>